<name>A0A0F9BPE5_9ZZZZ</name>
<reference evidence="1" key="1">
    <citation type="journal article" date="2015" name="Nature">
        <title>Complex archaea that bridge the gap between prokaryotes and eukaryotes.</title>
        <authorList>
            <person name="Spang A."/>
            <person name="Saw J.H."/>
            <person name="Jorgensen S.L."/>
            <person name="Zaremba-Niedzwiedzka K."/>
            <person name="Martijn J."/>
            <person name="Lind A.E."/>
            <person name="van Eijk R."/>
            <person name="Schleper C."/>
            <person name="Guy L."/>
            <person name="Ettema T.J."/>
        </authorList>
    </citation>
    <scope>NUCLEOTIDE SEQUENCE</scope>
</reference>
<protein>
    <submittedName>
        <fullName evidence="1">Uncharacterized protein</fullName>
    </submittedName>
</protein>
<sequence>MITTETQVSRLEELKEQFANIIAPQWKKLQSEIGEFLITAELDLGHILFRNLQTWIKSEHSIPISTQEVCVQIAKGEIEPEVAAVIPHSVAKHISKGNMPKLEDSYTIYSPDLGKPVTKKFKNFTKEERKLNIGPHGIRSISESRIEPKPFQTARASSYRVEDGQLIVIVNSLRKEITLSITPKLEEDIRSENRAKSS</sequence>
<proteinExistence type="predicted"/>
<comment type="caution">
    <text evidence="1">The sequence shown here is derived from an EMBL/GenBank/DDBJ whole genome shotgun (WGS) entry which is preliminary data.</text>
</comment>
<dbReference type="EMBL" id="LAZR01048214">
    <property type="protein sequence ID" value="KKK92429.1"/>
    <property type="molecule type" value="Genomic_DNA"/>
</dbReference>
<accession>A0A0F9BPE5</accession>
<dbReference type="AlphaFoldDB" id="A0A0F9BPE5"/>
<evidence type="ECO:0000313" key="1">
    <source>
        <dbReference type="EMBL" id="KKK92429.1"/>
    </source>
</evidence>
<organism evidence="1">
    <name type="scientific">marine sediment metagenome</name>
    <dbReference type="NCBI Taxonomy" id="412755"/>
    <lineage>
        <taxon>unclassified sequences</taxon>
        <taxon>metagenomes</taxon>
        <taxon>ecological metagenomes</taxon>
    </lineage>
</organism>
<gene>
    <name evidence="1" type="ORF">LCGC14_2703020</name>
</gene>